<dbReference type="SUPFAM" id="SSF53187">
    <property type="entry name" value="Zn-dependent exopeptidases"/>
    <property type="match status" value="1"/>
</dbReference>
<dbReference type="Pfam" id="PF04389">
    <property type="entry name" value="Peptidase_M28"/>
    <property type="match status" value="1"/>
</dbReference>
<evidence type="ECO:0000256" key="12">
    <source>
        <dbReference type="ARBA" id="ARBA00023136"/>
    </source>
</evidence>
<dbReference type="EMBL" id="BQMJ01000036">
    <property type="protein sequence ID" value="GJQ12751.1"/>
    <property type="molecule type" value="Genomic_DNA"/>
</dbReference>
<keyword evidence="7" id="KW-0378">Hydrolase</keyword>
<dbReference type="InterPro" id="IPR007484">
    <property type="entry name" value="Peptidase_M28"/>
</dbReference>
<keyword evidence="5 14" id="KW-0812">Transmembrane</keyword>
<dbReference type="GO" id="GO:0005789">
    <property type="term" value="C:endoplasmic reticulum membrane"/>
    <property type="evidence" value="ECO:0007669"/>
    <property type="project" value="UniProtKB-SubCell"/>
</dbReference>
<evidence type="ECO:0000256" key="13">
    <source>
        <dbReference type="ARBA" id="ARBA00023180"/>
    </source>
</evidence>
<evidence type="ECO:0000256" key="10">
    <source>
        <dbReference type="ARBA" id="ARBA00022989"/>
    </source>
</evidence>
<evidence type="ECO:0000256" key="9">
    <source>
        <dbReference type="ARBA" id="ARBA00022833"/>
    </source>
</evidence>
<dbReference type="PANTHER" id="PTHR12147">
    <property type="entry name" value="METALLOPEPTIDASE M28 FAMILY MEMBER"/>
    <property type="match status" value="1"/>
</dbReference>
<dbReference type="Gene3D" id="3.40.630.10">
    <property type="entry name" value="Zn peptidases"/>
    <property type="match status" value="1"/>
</dbReference>
<reference evidence="16" key="2">
    <citation type="submission" date="2022-01" db="EMBL/GenBank/DDBJ databases">
        <authorList>
            <person name="Hirooka S."/>
            <person name="Miyagishima S.Y."/>
        </authorList>
    </citation>
    <scope>NUCLEOTIDE SEQUENCE</scope>
    <source>
        <strain evidence="16">NBRC 102759</strain>
    </source>
</reference>
<feature type="domain" description="Peptidase M28" evidence="15">
    <location>
        <begin position="186"/>
        <end position="372"/>
    </location>
</feature>
<evidence type="ECO:0000256" key="4">
    <source>
        <dbReference type="ARBA" id="ARBA00022670"/>
    </source>
</evidence>
<dbReference type="GO" id="GO:0046872">
    <property type="term" value="F:metal ion binding"/>
    <property type="evidence" value="ECO:0007669"/>
    <property type="project" value="UniProtKB-KW"/>
</dbReference>
<organism evidence="16 17">
    <name type="scientific">Galdieria partita</name>
    <dbReference type="NCBI Taxonomy" id="83374"/>
    <lineage>
        <taxon>Eukaryota</taxon>
        <taxon>Rhodophyta</taxon>
        <taxon>Bangiophyceae</taxon>
        <taxon>Galdieriales</taxon>
        <taxon>Galdieriaceae</taxon>
        <taxon>Galdieria</taxon>
    </lineage>
</organism>
<evidence type="ECO:0000313" key="17">
    <source>
        <dbReference type="Proteomes" id="UP001061958"/>
    </source>
</evidence>
<evidence type="ECO:0000259" key="15">
    <source>
        <dbReference type="Pfam" id="PF04389"/>
    </source>
</evidence>
<feature type="transmembrane region" description="Helical" evidence="14">
    <location>
        <begin position="443"/>
        <end position="468"/>
    </location>
</feature>
<feature type="transmembrane region" description="Helical" evidence="14">
    <location>
        <begin position="47"/>
        <end position="68"/>
    </location>
</feature>
<evidence type="ECO:0000256" key="1">
    <source>
        <dbReference type="ARBA" id="ARBA00001947"/>
    </source>
</evidence>
<protein>
    <recommendedName>
        <fullName evidence="15">Peptidase M28 domain-containing protein</fullName>
    </recommendedName>
</protein>
<dbReference type="GO" id="GO:0006508">
    <property type="term" value="P:proteolysis"/>
    <property type="evidence" value="ECO:0007669"/>
    <property type="project" value="UniProtKB-KW"/>
</dbReference>
<evidence type="ECO:0000256" key="2">
    <source>
        <dbReference type="ARBA" id="ARBA00004477"/>
    </source>
</evidence>
<keyword evidence="17" id="KW-1185">Reference proteome</keyword>
<evidence type="ECO:0000256" key="8">
    <source>
        <dbReference type="ARBA" id="ARBA00022824"/>
    </source>
</evidence>
<comment type="cofactor">
    <cofactor evidence="1">
        <name>Zn(2+)</name>
        <dbReference type="ChEBI" id="CHEBI:29105"/>
    </cofactor>
</comment>
<evidence type="ECO:0000256" key="5">
    <source>
        <dbReference type="ARBA" id="ARBA00022692"/>
    </source>
</evidence>
<keyword evidence="13" id="KW-0325">Glycoprotein</keyword>
<keyword evidence="12 14" id="KW-0472">Membrane</keyword>
<sequence length="900" mass="103283">MEQKNWKAFGLSKRSTERFTSHWKEPKSSSRISNREERTQWSETKQWLHVGFILLTSSFLIGLSYWGWSHEPQIVSDNEATLGYFSAERAFQHVDYLSSKIGPRAFGTRSLESAQKYIWQQVEKIQQYARDHSADYSLQLEWQTVSGTHITQRHGRSLSTSCYTYQNVTNIIAILCNKKVCDLREERDRSLLVVNGHVDSAIGSPGASDDAIACGVMLEMLFSWIRNPNRNKLKHPVIFLFNGAEETFLNGAHGFVTGWKWIAKVGALLNLESSGSGGLALLFRSGPKNAWLSKAYAKAVTRPHASVVAQDIFEKELIPSETDFRVFWEFASIPGIDLANYINGETYHTRRDAIDRVTWGLVQHMGDSAVQLVEQLVAKEDMIVDAYEHFEYQDEKSIYYDVLGLITVYGLEKYWNVCFIILLVLTFQLVMKRVRNGRVNYSLVLCFYPVWIVSCMLTFLVSVSFGWFLHSVLKRSMSWYGKVGLAEWIFGSLGLALVMKLLPLLLSYISMWMAGRKVDNVSSFFVSTKSTIYEPIWLSYMLFEATMLVLFVSFRLRLSYLPAWDVLCSLLVGHLLPLGDKRWQFMISIIHFIPIALFRLPCGYMAIATFVPMMGRIGDRMISDMIIGGLCSLFTVLSSFPLIIGCMSYSAPFHYIKRLVALLFCCSLVLVTMIRIPYDADRYPKRLYCNHLRVMDTNGQIEQQGLFLRGLDARKVSPHSWYNDMPSIQSFLNETKFEWGYMSSDPWNDDAKKKESHPVVSCTLPLSTKPWKENAAPQLVVLEDSWNDEQRVVRVKLSFPGGNMARFSFNASLLNWSLSSRLPRPNSKGFMTVRHLRCHDCDDFEFSFTTKDRKAIAFDLVNILFSWDKELEQLQSMLPVYVTMNHCQSYCSSFLVSHDE</sequence>
<proteinExistence type="inferred from homology"/>
<feature type="transmembrane region" description="Helical" evidence="14">
    <location>
        <begin position="535"/>
        <end position="554"/>
    </location>
</feature>
<evidence type="ECO:0000256" key="6">
    <source>
        <dbReference type="ARBA" id="ARBA00022723"/>
    </source>
</evidence>
<keyword evidence="9" id="KW-0862">Zinc</keyword>
<evidence type="ECO:0000256" key="3">
    <source>
        <dbReference type="ARBA" id="ARBA00010918"/>
    </source>
</evidence>
<comment type="similarity">
    <text evidence="3">Belongs to the peptidase M28 family.</text>
</comment>
<evidence type="ECO:0000256" key="7">
    <source>
        <dbReference type="ARBA" id="ARBA00022801"/>
    </source>
</evidence>
<feature type="transmembrane region" description="Helical" evidence="14">
    <location>
        <begin position="659"/>
        <end position="678"/>
    </location>
</feature>
<comment type="subcellular location">
    <subcellularLocation>
        <location evidence="2">Endoplasmic reticulum membrane</location>
        <topology evidence="2">Multi-pass membrane protein</topology>
    </subcellularLocation>
</comment>
<dbReference type="InterPro" id="IPR045175">
    <property type="entry name" value="M28_fam"/>
</dbReference>
<dbReference type="PANTHER" id="PTHR12147:SF22">
    <property type="entry name" value="ENDOPLASMIC RETICULUM METALLOPEPTIDASE 1"/>
    <property type="match status" value="1"/>
</dbReference>
<evidence type="ECO:0000313" key="16">
    <source>
        <dbReference type="EMBL" id="GJQ12751.1"/>
    </source>
</evidence>
<dbReference type="CDD" id="cd03875">
    <property type="entry name" value="M28_Fxna_like"/>
    <property type="match status" value="1"/>
</dbReference>
<reference evidence="16" key="1">
    <citation type="journal article" date="2022" name="Proc. Natl. Acad. Sci. U.S.A.">
        <title>Life cycle and functional genomics of the unicellular red alga Galdieria for elucidating algal and plant evolution and industrial use.</title>
        <authorList>
            <person name="Hirooka S."/>
            <person name="Itabashi T."/>
            <person name="Ichinose T.M."/>
            <person name="Onuma R."/>
            <person name="Fujiwara T."/>
            <person name="Yamashita S."/>
            <person name="Jong L.W."/>
            <person name="Tomita R."/>
            <person name="Iwane A.H."/>
            <person name="Miyagishima S.Y."/>
        </authorList>
    </citation>
    <scope>NUCLEOTIDE SEQUENCE</scope>
    <source>
        <strain evidence="16">NBRC 102759</strain>
    </source>
</reference>
<dbReference type="GO" id="GO:0008235">
    <property type="term" value="F:metalloexopeptidase activity"/>
    <property type="evidence" value="ECO:0007669"/>
    <property type="project" value="InterPro"/>
</dbReference>
<keyword evidence="4" id="KW-0645">Protease</keyword>
<gene>
    <name evidence="16" type="ORF">GpartN1_g4542.t1</name>
</gene>
<keyword evidence="11" id="KW-0482">Metalloprotease</keyword>
<feature type="transmembrane region" description="Helical" evidence="14">
    <location>
        <begin position="625"/>
        <end position="647"/>
    </location>
</feature>
<feature type="transmembrane region" description="Helical" evidence="14">
    <location>
        <begin position="414"/>
        <end position="431"/>
    </location>
</feature>
<evidence type="ECO:0000256" key="14">
    <source>
        <dbReference type="SAM" id="Phobius"/>
    </source>
</evidence>
<dbReference type="AlphaFoldDB" id="A0A9C7PZI2"/>
<comment type="caution">
    <text evidence="16">The sequence shown here is derived from an EMBL/GenBank/DDBJ whole genome shotgun (WGS) entry which is preliminary data.</text>
</comment>
<feature type="transmembrane region" description="Helical" evidence="14">
    <location>
        <begin position="590"/>
        <end position="613"/>
    </location>
</feature>
<keyword evidence="8" id="KW-0256">Endoplasmic reticulum</keyword>
<dbReference type="FunFam" id="3.40.630.10:FF:000008">
    <property type="entry name" value="Endoplasmic reticulum metallopeptidase 1"/>
    <property type="match status" value="1"/>
</dbReference>
<keyword evidence="10 14" id="KW-1133">Transmembrane helix</keyword>
<evidence type="ECO:0000256" key="11">
    <source>
        <dbReference type="ARBA" id="ARBA00023049"/>
    </source>
</evidence>
<feature type="transmembrane region" description="Helical" evidence="14">
    <location>
        <begin position="488"/>
        <end position="514"/>
    </location>
</feature>
<dbReference type="InterPro" id="IPR048024">
    <property type="entry name" value="Fxna-like_M28_dom"/>
</dbReference>
<dbReference type="Proteomes" id="UP001061958">
    <property type="component" value="Unassembled WGS sequence"/>
</dbReference>
<name>A0A9C7PZI2_9RHOD</name>
<accession>A0A9C7PZI2</accession>
<dbReference type="OrthoDB" id="1080at2759"/>
<keyword evidence="6" id="KW-0479">Metal-binding</keyword>